<dbReference type="AlphaFoldDB" id="A0A8J3HQF0"/>
<sequence length="56" mass="5942">MAQNNNLLLSSAGETFLAQNNDLLLYLAGVVKVTYPANDIDVLTAKAAYLVNDTGV</sequence>
<evidence type="ECO:0000313" key="1">
    <source>
        <dbReference type="EMBL" id="GHO41882.1"/>
    </source>
</evidence>
<name>A0A8J3HQF0_9CHLR</name>
<dbReference type="EMBL" id="BNJF01000001">
    <property type="protein sequence ID" value="GHO41882.1"/>
    <property type="molecule type" value="Genomic_DNA"/>
</dbReference>
<evidence type="ECO:0000313" key="2">
    <source>
        <dbReference type="Proteomes" id="UP000612362"/>
    </source>
</evidence>
<comment type="caution">
    <text evidence="1">The sequence shown here is derived from an EMBL/GenBank/DDBJ whole genome shotgun (WGS) entry which is preliminary data.</text>
</comment>
<keyword evidence="2" id="KW-1185">Reference proteome</keyword>
<dbReference type="RefSeq" id="WP_220191500.1">
    <property type="nucleotide sequence ID" value="NZ_BNJF01000001.1"/>
</dbReference>
<gene>
    <name evidence="1" type="ORF">KSX_00450</name>
</gene>
<accession>A0A8J3HQF0</accession>
<organism evidence="1 2">
    <name type="scientific">Ktedonospora formicarum</name>
    <dbReference type="NCBI Taxonomy" id="2778364"/>
    <lineage>
        <taxon>Bacteria</taxon>
        <taxon>Bacillati</taxon>
        <taxon>Chloroflexota</taxon>
        <taxon>Ktedonobacteria</taxon>
        <taxon>Ktedonobacterales</taxon>
        <taxon>Ktedonobacteraceae</taxon>
        <taxon>Ktedonospora</taxon>
    </lineage>
</organism>
<reference evidence="1" key="1">
    <citation type="submission" date="2020-10" db="EMBL/GenBank/DDBJ databases">
        <title>Taxonomic study of unclassified bacteria belonging to the class Ktedonobacteria.</title>
        <authorList>
            <person name="Yabe S."/>
            <person name="Wang C.M."/>
            <person name="Zheng Y."/>
            <person name="Sakai Y."/>
            <person name="Cavaletti L."/>
            <person name="Monciardini P."/>
            <person name="Donadio S."/>
        </authorList>
    </citation>
    <scope>NUCLEOTIDE SEQUENCE</scope>
    <source>
        <strain evidence="1">SOSP1-1</strain>
    </source>
</reference>
<dbReference type="Proteomes" id="UP000612362">
    <property type="component" value="Unassembled WGS sequence"/>
</dbReference>
<proteinExistence type="predicted"/>
<protein>
    <submittedName>
        <fullName evidence="1">Uncharacterized protein</fullName>
    </submittedName>
</protein>